<evidence type="ECO:0000313" key="1">
    <source>
        <dbReference type="EMBL" id="JAH37689.1"/>
    </source>
</evidence>
<reference evidence="1" key="1">
    <citation type="submission" date="2014-11" db="EMBL/GenBank/DDBJ databases">
        <authorList>
            <person name="Amaro Gonzalez C."/>
        </authorList>
    </citation>
    <scope>NUCLEOTIDE SEQUENCE</scope>
</reference>
<name>A0A0E9S8C7_ANGAN</name>
<sequence length="28" mass="3389">MSFSSQLKVFCGHPLRWFSVVYQVIYYC</sequence>
<reference evidence="1" key="2">
    <citation type="journal article" date="2015" name="Fish Shellfish Immunol.">
        <title>Early steps in the European eel (Anguilla anguilla)-Vibrio vulnificus interaction in the gills: Role of the RtxA13 toxin.</title>
        <authorList>
            <person name="Callol A."/>
            <person name="Pajuelo D."/>
            <person name="Ebbesson L."/>
            <person name="Teles M."/>
            <person name="MacKenzie S."/>
            <person name="Amaro C."/>
        </authorList>
    </citation>
    <scope>NUCLEOTIDE SEQUENCE</scope>
</reference>
<accession>A0A0E9S8C7</accession>
<dbReference type="AlphaFoldDB" id="A0A0E9S8C7"/>
<protein>
    <submittedName>
        <fullName evidence="1">Uncharacterized protein</fullName>
    </submittedName>
</protein>
<proteinExistence type="predicted"/>
<dbReference type="EMBL" id="GBXM01070888">
    <property type="protein sequence ID" value="JAH37689.1"/>
    <property type="molecule type" value="Transcribed_RNA"/>
</dbReference>
<organism evidence="1">
    <name type="scientific">Anguilla anguilla</name>
    <name type="common">European freshwater eel</name>
    <name type="synonym">Muraena anguilla</name>
    <dbReference type="NCBI Taxonomy" id="7936"/>
    <lineage>
        <taxon>Eukaryota</taxon>
        <taxon>Metazoa</taxon>
        <taxon>Chordata</taxon>
        <taxon>Craniata</taxon>
        <taxon>Vertebrata</taxon>
        <taxon>Euteleostomi</taxon>
        <taxon>Actinopterygii</taxon>
        <taxon>Neopterygii</taxon>
        <taxon>Teleostei</taxon>
        <taxon>Anguilliformes</taxon>
        <taxon>Anguillidae</taxon>
        <taxon>Anguilla</taxon>
    </lineage>
</organism>